<dbReference type="AlphaFoldDB" id="A0A418WD81"/>
<dbReference type="Proteomes" id="UP000284605">
    <property type="component" value="Unassembled WGS sequence"/>
</dbReference>
<protein>
    <submittedName>
        <fullName evidence="2">Uncharacterized protein</fullName>
    </submittedName>
</protein>
<proteinExistence type="predicted"/>
<organism evidence="2 3">
    <name type="scientific">Oleomonas cavernae</name>
    <dbReference type="NCBI Taxonomy" id="2320859"/>
    <lineage>
        <taxon>Bacteria</taxon>
        <taxon>Pseudomonadati</taxon>
        <taxon>Pseudomonadota</taxon>
        <taxon>Alphaproteobacteria</taxon>
        <taxon>Acetobacterales</taxon>
        <taxon>Acetobacteraceae</taxon>
        <taxon>Oleomonas</taxon>
    </lineage>
</organism>
<keyword evidence="1" id="KW-1133">Transmembrane helix</keyword>
<sequence length="144" mass="15418">MSLEAIVGLVLSVSIASERLVEIIKSMIPWLNQMHADAAVEGRRRASLQVLAVVSGVATAFLAEPILAPSLGNMENHLVGIIAIGLLASGGSGFWNVILTYLLQLKDLKKLQVSESRPAMEGYPDPIMGGEQVTSNECYDVGER</sequence>
<evidence type="ECO:0000313" key="2">
    <source>
        <dbReference type="EMBL" id="RJF87982.1"/>
    </source>
</evidence>
<evidence type="ECO:0000256" key="1">
    <source>
        <dbReference type="SAM" id="Phobius"/>
    </source>
</evidence>
<reference evidence="2 3" key="1">
    <citation type="submission" date="2018-09" db="EMBL/GenBank/DDBJ databases">
        <authorList>
            <person name="Zhu H."/>
        </authorList>
    </citation>
    <scope>NUCLEOTIDE SEQUENCE [LARGE SCALE GENOMIC DNA]</scope>
    <source>
        <strain evidence="2 3">K1W22B-8</strain>
    </source>
</reference>
<accession>A0A418WD81</accession>
<dbReference type="OrthoDB" id="9554291at2"/>
<name>A0A418WD81_9PROT</name>
<keyword evidence="3" id="KW-1185">Reference proteome</keyword>
<gene>
    <name evidence="2" type="ORF">D3874_13915</name>
</gene>
<keyword evidence="1" id="KW-0472">Membrane</keyword>
<evidence type="ECO:0000313" key="3">
    <source>
        <dbReference type="Proteomes" id="UP000284605"/>
    </source>
</evidence>
<comment type="caution">
    <text evidence="2">The sequence shown here is derived from an EMBL/GenBank/DDBJ whole genome shotgun (WGS) entry which is preliminary data.</text>
</comment>
<feature type="transmembrane region" description="Helical" evidence="1">
    <location>
        <begin position="78"/>
        <end position="103"/>
    </location>
</feature>
<dbReference type="EMBL" id="QYUK01000011">
    <property type="protein sequence ID" value="RJF87982.1"/>
    <property type="molecule type" value="Genomic_DNA"/>
</dbReference>
<feature type="transmembrane region" description="Helical" evidence="1">
    <location>
        <begin position="50"/>
        <end position="72"/>
    </location>
</feature>
<keyword evidence="1" id="KW-0812">Transmembrane</keyword>